<accession>A0A914UW64</accession>
<proteinExistence type="predicted"/>
<keyword evidence="1" id="KW-0732">Signal</keyword>
<feature type="signal peptide" evidence="1">
    <location>
        <begin position="1"/>
        <end position="16"/>
    </location>
</feature>
<dbReference type="Proteomes" id="UP000887566">
    <property type="component" value="Unplaced"/>
</dbReference>
<name>A0A914UW64_9BILA</name>
<sequence>MKTIVFLFVVVALALADEQKAAEESPLATTAAPQ</sequence>
<dbReference type="WBParaSite" id="PSAMB.scaffold12926size2513.g35171.t1">
    <property type="protein sequence ID" value="PSAMB.scaffold12926size2513.g35171.t1"/>
    <property type="gene ID" value="PSAMB.scaffold12926size2513.g35171"/>
</dbReference>
<feature type="chain" id="PRO_5037516837" evidence="1">
    <location>
        <begin position="17"/>
        <end position="34"/>
    </location>
</feature>
<dbReference type="AlphaFoldDB" id="A0A914UW64"/>
<evidence type="ECO:0000256" key="1">
    <source>
        <dbReference type="SAM" id="SignalP"/>
    </source>
</evidence>
<evidence type="ECO:0000313" key="3">
    <source>
        <dbReference type="WBParaSite" id="PSAMB.scaffold12926size2513.g35171.t1"/>
    </source>
</evidence>
<evidence type="ECO:0000313" key="2">
    <source>
        <dbReference type="Proteomes" id="UP000887566"/>
    </source>
</evidence>
<reference evidence="3" key="1">
    <citation type="submission" date="2022-11" db="UniProtKB">
        <authorList>
            <consortium name="WormBaseParasite"/>
        </authorList>
    </citation>
    <scope>IDENTIFICATION</scope>
</reference>
<keyword evidence="2" id="KW-1185">Reference proteome</keyword>
<organism evidence="2 3">
    <name type="scientific">Plectus sambesii</name>
    <dbReference type="NCBI Taxonomy" id="2011161"/>
    <lineage>
        <taxon>Eukaryota</taxon>
        <taxon>Metazoa</taxon>
        <taxon>Ecdysozoa</taxon>
        <taxon>Nematoda</taxon>
        <taxon>Chromadorea</taxon>
        <taxon>Plectida</taxon>
        <taxon>Plectina</taxon>
        <taxon>Plectoidea</taxon>
        <taxon>Plectidae</taxon>
        <taxon>Plectus</taxon>
    </lineage>
</organism>
<protein>
    <submittedName>
        <fullName evidence="3">Uncharacterized protein</fullName>
    </submittedName>
</protein>